<protein>
    <submittedName>
        <fullName evidence="2">Retroviral-like aspartic protease family protein</fullName>
    </submittedName>
</protein>
<keyword evidence="1" id="KW-0732">Signal</keyword>
<dbReference type="Pfam" id="PF13975">
    <property type="entry name" value="gag-asp_proteas"/>
    <property type="match status" value="1"/>
</dbReference>
<keyword evidence="3" id="KW-1185">Reference proteome</keyword>
<evidence type="ECO:0000313" key="2">
    <source>
        <dbReference type="EMBL" id="MFC5192258.1"/>
    </source>
</evidence>
<reference evidence="3" key="1">
    <citation type="journal article" date="2019" name="Int. J. Syst. Evol. Microbiol.">
        <title>The Global Catalogue of Microorganisms (GCM) 10K type strain sequencing project: providing services to taxonomists for standard genome sequencing and annotation.</title>
        <authorList>
            <consortium name="The Broad Institute Genomics Platform"/>
            <consortium name="The Broad Institute Genome Sequencing Center for Infectious Disease"/>
            <person name="Wu L."/>
            <person name="Ma J."/>
        </authorList>
    </citation>
    <scope>NUCLEOTIDE SEQUENCE [LARGE SCALE GENOMIC DNA]</scope>
    <source>
        <strain evidence="3">CGMCC 1.7030</strain>
    </source>
</reference>
<dbReference type="Proteomes" id="UP001596163">
    <property type="component" value="Unassembled WGS sequence"/>
</dbReference>
<dbReference type="InterPro" id="IPR021109">
    <property type="entry name" value="Peptidase_aspartic_dom_sf"/>
</dbReference>
<dbReference type="Gene3D" id="2.40.70.10">
    <property type="entry name" value="Acid Proteases"/>
    <property type="match status" value="1"/>
</dbReference>
<sequence length="381" mass="42979">MQIISKRVFILLLLFISAYGTHAQESVYTFPFHLESSLLVFEGTMNGVPTKFAFDTGAAMGMANSLSEPSGKLKVKGKKITLRDSNNQLQKVPTGLTKELEIGGVKIEKVRSLVNDMDFLFCMDFFLLGQDVIKQLNWEIDFEKMQIRVSKAPFPTNPTWKKLPIQYKGGRPHVTLSFENLTLPDALVDFGYVRVMDFPDHLPEIQTFLSLKDSLGLSNPNISTSMGAVSQSTYPTRSIWVDSLQLGDEIFPRVPIDFEESSYPKIGVGFFEVFSTKTILNHSEMAYYLELRTKPEFEETTHIGVMYEDGKLILNSKPQGLTPQDAMIEVGEEIKSINGFSAADFDGICSYFKWSVKQKPNPVELVKMDGTKLFFEKIPLK</sequence>
<feature type="signal peptide" evidence="1">
    <location>
        <begin position="1"/>
        <end position="23"/>
    </location>
</feature>
<comment type="caution">
    <text evidence="2">The sequence shown here is derived from an EMBL/GenBank/DDBJ whole genome shotgun (WGS) entry which is preliminary data.</text>
</comment>
<gene>
    <name evidence="2" type="ORF">ACFPIK_10800</name>
</gene>
<dbReference type="RefSeq" id="WP_377915095.1">
    <property type="nucleotide sequence ID" value="NZ_JBHSKS010000007.1"/>
</dbReference>
<name>A0ABW0BZ75_9BACT</name>
<dbReference type="SUPFAM" id="SSF50630">
    <property type="entry name" value="Acid proteases"/>
    <property type="match status" value="1"/>
</dbReference>
<accession>A0ABW0BZ75</accession>
<feature type="chain" id="PRO_5045967304" evidence="1">
    <location>
        <begin position="24"/>
        <end position="381"/>
    </location>
</feature>
<proteinExistence type="predicted"/>
<evidence type="ECO:0000313" key="3">
    <source>
        <dbReference type="Proteomes" id="UP001596163"/>
    </source>
</evidence>
<organism evidence="2 3">
    <name type="scientific">Algoriphagus aquatilis</name>
    <dbReference type="NCBI Taxonomy" id="490186"/>
    <lineage>
        <taxon>Bacteria</taxon>
        <taxon>Pseudomonadati</taxon>
        <taxon>Bacteroidota</taxon>
        <taxon>Cytophagia</taxon>
        <taxon>Cytophagales</taxon>
        <taxon>Cyclobacteriaceae</taxon>
        <taxon>Algoriphagus</taxon>
    </lineage>
</organism>
<dbReference type="EMBL" id="JBHSKS010000007">
    <property type="protein sequence ID" value="MFC5192258.1"/>
    <property type="molecule type" value="Genomic_DNA"/>
</dbReference>
<evidence type="ECO:0000256" key="1">
    <source>
        <dbReference type="SAM" id="SignalP"/>
    </source>
</evidence>